<accession>A0A976M3J5</accession>
<protein>
    <submittedName>
        <fullName evidence="1">Uncharacterized protein</fullName>
    </submittedName>
</protein>
<reference evidence="1" key="1">
    <citation type="submission" date="2022-07" db="EMBL/GenBank/DDBJ databases">
        <title>Evaluation of T. orientalis genome assembly methods using nanopore sequencing and analysis of variation between genomes.</title>
        <authorList>
            <person name="Yam J."/>
            <person name="Micallef M.L."/>
            <person name="Liu M."/>
            <person name="Djordjevic S.P."/>
            <person name="Bogema D.R."/>
            <person name="Jenkins C."/>
        </authorList>
    </citation>
    <scope>NUCLEOTIDE SEQUENCE</scope>
    <source>
        <strain evidence="1">Fish Creek</strain>
    </source>
</reference>
<name>A0A976M3J5_THEOR</name>
<dbReference type="EMBL" id="CP056065">
    <property type="protein sequence ID" value="UKJ87685.2"/>
    <property type="molecule type" value="Genomic_DNA"/>
</dbReference>
<dbReference type="OrthoDB" id="365493at2759"/>
<evidence type="ECO:0000313" key="1">
    <source>
        <dbReference type="EMBL" id="UKJ87685.2"/>
    </source>
</evidence>
<sequence>MELFYVPDKSLCSQKNKVVNDAFVEGLVSDWHVSEGFKNDKKSRSSLLSNDLPWQSKWYLKFDPPKSAQELGIEHYWSYEAPKLLNFATASDFDLKSGKPDSYSHLGKSSMSSLKNTATVVLSGSTHESLKREAYRREAYKAESEADRASAFSLQMKMPPSEPGQTKLSMLEKFTMSATKGQKGRPSHSKKH</sequence>
<gene>
    <name evidence="1" type="ORF">MACJ_000125</name>
</gene>
<organism evidence="1 2">
    <name type="scientific">Theileria orientalis</name>
    <dbReference type="NCBI Taxonomy" id="68886"/>
    <lineage>
        <taxon>Eukaryota</taxon>
        <taxon>Sar</taxon>
        <taxon>Alveolata</taxon>
        <taxon>Apicomplexa</taxon>
        <taxon>Aconoidasida</taxon>
        <taxon>Piroplasmida</taxon>
        <taxon>Theileriidae</taxon>
        <taxon>Theileria</taxon>
    </lineage>
</organism>
<proteinExistence type="predicted"/>
<dbReference type="Proteomes" id="UP000244803">
    <property type="component" value="Chromosome 1"/>
</dbReference>
<dbReference type="AlphaFoldDB" id="A0A976M3J5"/>
<evidence type="ECO:0000313" key="2">
    <source>
        <dbReference type="Proteomes" id="UP000244803"/>
    </source>
</evidence>